<evidence type="ECO:0000256" key="1">
    <source>
        <dbReference type="SAM" id="MobiDB-lite"/>
    </source>
</evidence>
<name>A0AAD8GAH6_ACIOX</name>
<evidence type="ECO:0000313" key="2">
    <source>
        <dbReference type="EMBL" id="KAK1170707.1"/>
    </source>
</evidence>
<organism evidence="2 3">
    <name type="scientific">Acipenser oxyrinchus oxyrinchus</name>
    <dbReference type="NCBI Taxonomy" id="40147"/>
    <lineage>
        <taxon>Eukaryota</taxon>
        <taxon>Metazoa</taxon>
        <taxon>Chordata</taxon>
        <taxon>Craniata</taxon>
        <taxon>Vertebrata</taxon>
        <taxon>Euteleostomi</taxon>
        <taxon>Actinopterygii</taxon>
        <taxon>Chondrostei</taxon>
        <taxon>Acipenseriformes</taxon>
        <taxon>Acipenseridae</taxon>
        <taxon>Acipenser</taxon>
    </lineage>
</organism>
<proteinExistence type="predicted"/>
<gene>
    <name evidence="2" type="ORF">AOXY_G7628</name>
</gene>
<dbReference type="Proteomes" id="UP001230051">
    <property type="component" value="Unassembled WGS sequence"/>
</dbReference>
<sequence length="100" mass="11589">MSGRWEHAAAAAHDRSLSKKRMQSPFKNSILQRKWLVDVNLEEEKKDAIHIKVKEPVVMEAYSTSEEDDVPTHKYTKFFSSYKKRRSSGAHKIPASQLFL</sequence>
<keyword evidence="3" id="KW-1185">Reference proteome</keyword>
<reference evidence="2" key="1">
    <citation type="submission" date="2022-02" db="EMBL/GenBank/DDBJ databases">
        <title>Atlantic sturgeon de novo genome assembly.</title>
        <authorList>
            <person name="Stock M."/>
            <person name="Klopp C."/>
            <person name="Guiguen Y."/>
            <person name="Cabau C."/>
            <person name="Parinello H."/>
            <person name="Santidrian Yebra-Pimentel E."/>
            <person name="Kuhl H."/>
            <person name="Dirks R.P."/>
            <person name="Guessner J."/>
            <person name="Wuertz S."/>
            <person name="Du K."/>
            <person name="Schartl M."/>
        </authorList>
    </citation>
    <scope>NUCLEOTIDE SEQUENCE</scope>
    <source>
        <strain evidence="2">STURGEONOMICS-FGT-2020</strain>
        <tissue evidence="2">Whole blood</tissue>
    </source>
</reference>
<accession>A0AAD8GAH6</accession>
<feature type="region of interest" description="Disordered" evidence="1">
    <location>
        <begin position="1"/>
        <end position="23"/>
    </location>
</feature>
<comment type="caution">
    <text evidence="2">The sequence shown here is derived from an EMBL/GenBank/DDBJ whole genome shotgun (WGS) entry which is preliminary data.</text>
</comment>
<dbReference type="AlphaFoldDB" id="A0AAD8GAH6"/>
<feature type="compositionally biased region" description="Basic and acidic residues" evidence="1">
    <location>
        <begin position="1"/>
        <end position="17"/>
    </location>
</feature>
<dbReference type="EMBL" id="JAGXEW010000006">
    <property type="protein sequence ID" value="KAK1170707.1"/>
    <property type="molecule type" value="Genomic_DNA"/>
</dbReference>
<evidence type="ECO:0000313" key="3">
    <source>
        <dbReference type="Proteomes" id="UP001230051"/>
    </source>
</evidence>
<protein>
    <submittedName>
        <fullName evidence="2">Uncharacterized protein</fullName>
    </submittedName>
</protein>